<evidence type="ECO:0000256" key="5">
    <source>
        <dbReference type="ARBA" id="ARBA00012839"/>
    </source>
</evidence>
<feature type="transmembrane region" description="Helical" evidence="14">
    <location>
        <begin position="201"/>
        <end position="219"/>
    </location>
</feature>
<feature type="repeat" description="TPR" evidence="13">
    <location>
        <begin position="516"/>
        <end position="549"/>
    </location>
</feature>
<keyword evidence="12 14" id="KW-0472">Membrane</keyword>
<sequence>MAQTEINWDQQIPLPKLSPFHAKIAVALVALLCFINSYDGDFVFDDSEAIVNNKDLIPSTPLNNIWRNDFWGSKLSSNNSHKSYRPLTVLTFRLNYLMAGGLHPVGFHVLNIGLHSLISALMIDMFSVLIGGLAYDGNGNRLNHAPKASLLAGLLFAAHPVHTESVAGIVGRADLLCALFFQLSFLTYCKAFRGGRESEENFSIHWIAVSLLLCAAAMLCKEQGITVLGVNAAFDVLLICNVNVYELSQRLFLRRKAEDVSERVRTGLLIRLALLAMGGASLLYARWRIMGTGPPAFTEVDNPASFAENVFLRIVNYNYYYSLNAWVLLCPWWLCFDWSMGCVPLIKSAFDWRTAWLLLLWCFLIGLISQALCSQDSQRRRTLTLGLVLLVVPFLPACNIFFRVGFVIAERVLYLSSAGYCLLLAYALGHCCGRWSRHKGLLRASLLALLCVYVARCALRSHQWRSEQSLFTSALSVCPLNAKVHYNVGKNLADRGNTSAAIRYYREAVRLHPTYVHAMNNLGNILKERNELVEAEELLAKAVLIQPDFAAAWMNLGIVQNSLKKYKEAEQSYWNAIQFRKKYPDCYYNLGRLYADLNRHLDALNAWRNATVLKPDHSLAWNNMVILLDNTGNLAQAEAIGREALKLLPNDHTIMFSLANVLGKLQKYKESEGFFLQALRINPNAASCHGNLAVLYHRWGKLELAKKHYELSLKLDPEAPGTKDNYNMLRRKLDQLYRTTPP</sequence>
<evidence type="ECO:0000256" key="14">
    <source>
        <dbReference type="SAM" id="Phobius"/>
    </source>
</evidence>
<evidence type="ECO:0000259" key="15">
    <source>
        <dbReference type="Pfam" id="PF08409"/>
    </source>
</evidence>
<dbReference type="Pfam" id="PF08409">
    <property type="entry name" value="TMTC_DUF1736"/>
    <property type="match status" value="1"/>
</dbReference>
<keyword evidence="7 14" id="KW-0812">Transmembrane</keyword>
<evidence type="ECO:0000256" key="1">
    <source>
        <dbReference type="ARBA" id="ARBA00004141"/>
    </source>
</evidence>
<evidence type="ECO:0000256" key="7">
    <source>
        <dbReference type="ARBA" id="ARBA00022692"/>
    </source>
</evidence>
<evidence type="ECO:0000256" key="6">
    <source>
        <dbReference type="ARBA" id="ARBA00022679"/>
    </source>
</evidence>
<feature type="repeat" description="TPR" evidence="13">
    <location>
        <begin position="550"/>
        <end position="583"/>
    </location>
</feature>
<dbReference type="AlphaFoldDB" id="A0A8U1F6Y2"/>
<dbReference type="InterPro" id="IPR011990">
    <property type="entry name" value="TPR-like_helical_dom_sf"/>
</dbReference>
<feature type="transmembrane region" description="Helical" evidence="14">
    <location>
        <begin position="412"/>
        <end position="429"/>
    </location>
</feature>
<dbReference type="EC" id="2.4.1.109" evidence="5"/>
<comment type="pathway">
    <text evidence="3">Protein modification; protein glycosylation.</text>
</comment>
<dbReference type="PROSITE" id="PS50005">
    <property type="entry name" value="TPR"/>
    <property type="match status" value="6"/>
</dbReference>
<evidence type="ECO:0000256" key="10">
    <source>
        <dbReference type="ARBA" id="ARBA00022824"/>
    </source>
</evidence>
<feature type="repeat" description="TPR" evidence="13">
    <location>
        <begin position="652"/>
        <end position="685"/>
    </location>
</feature>
<dbReference type="Pfam" id="PF13431">
    <property type="entry name" value="TPR_17"/>
    <property type="match status" value="1"/>
</dbReference>
<gene>
    <name evidence="17" type="primary">tmtc4</name>
</gene>
<dbReference type="InterPro" id="IPR013618">
    <property type="entry name" value="TMTC_DUF1736"/>
</dbReference>
<evidence type="ECO:0000313" key="17">
    <source>
        <dbReference type="RefSeq" id="XP_038871013.1"/>
    </source>
</evidence>
<feature type="transmembrane region" description="Helical" evidence="14">
    <location>
        <begin position="385"/>
        <end position="406"/>
    </location>
</feature>
<feature type="transmembrane region" description="Helical" evidence="14">
    <location>
        <begin position="169"/>
        <end position="189"/>
    </location>
</feature>
<dbReference type="Pfam" id="PF14559">
    <property type="entry name" value="TPR_19"/>
    <property type="match status" value="1"/>
</dbReference>
<keyword evidence="8" id="KW-0677">Repeat</keyword>
<dbReference type="Gene3D" id="1.25.40.10">
    <property type="entry name" value="Tetratricopeptide repeat domain"/>
    <property type="match status" value="1"/>
</dbReference>
<feature type="transmembrane region" description="Helical" evidence="14">
    <location>
        <begin position="268"/>
        <end position="287"/>
    </location>
</feature>
<evidence type="ECO:0000256" key="3">
    <source>
        <dbReference type="ARBA" id="ARBA00004922"/>
    </source>
</evidence>
<keyword evidence="11 14" id="KW-1133">Transmembrane helix</keyword>
<comment type="subcellular location">
    <subcellularLocation>
        <location evidence="2">Endoplasmic reticulum</location>
    </subcellularLocation>
    <subcellularLocation>
        <location evidence="1">Membrane</location>
        <topology evidence="1">Multi-pass membrane protein</topology>
    </subcellularLocation>
</comment>
<proteinExistence type="inferred from homology"/>
<evidence type="ECO:0000256" key="8">
    <source>
        <dbReference type="ARBA" id="ARBA00022737"/>
    </source>
</evidence>
<comment type="similarity">
    <text evidence="4">Belongs to the TMTC family.</text>
</comment>
<dbReference type="PANTHER" id="PTHR44227">
    <property type="match status" value="1"/>
</dbReference>
<feature type="repeat" description="TPR" evidence="13">
    <location>
        <begin position="584"/>
        <end position="617"/>
    </location>
</feature>
<reference evidence="17" key="1">
    <citation type="submission" date="2025-08" db="UniProtKB">
        <authorList>
            <consortium name="RefSeq"/>
        </authorList>
    </citation>
    <scope>IDENTIFICATION</scope>
    <source>
        <tissue evidence="17">White muscle</tissue>
    </source>
</reference>
<dbReference type="GO" id="GO:0004169">
    <property type="term" value="F:dolichyl-phosphate-mannose-protein mannosyltransferase activity"/>
    <property type="evidence" value="ECO:0007669"/>
    <property type="project" value="UniProtKB-EC"/>
</dbReference>
<feature type="transmembrane region" description="Helical" evidence="14">
    <location>
        <begin position="225"/>
        <end position="247"/>
    </location>
</feature>
<evidence type="ECO:0000256" key="2">
    <source>
        <dbReference type="ARBA" id="ARBA00004240"/>
    </source>
</evidence>
<dbReference type="InterPro" id="IPR052346">
    <property type="entry name" value="O-mannosyl-transferase_TMTC"/>
</dbReference>
<dbReference type="InterPro" id="IPR019734">
    <property type="entry name" value="TPR_rpt"/>
</dbReference>
<dbReference type="SMART" id="SM00028">
    <property type="entry name" value="TPR"/>
    <property type="match status" value="7"/>
</dbReference>
<feature type="domain" description="DUF1736" evidence="15">
    <location>
        <begin position="293"/>
        <end position="365"/>
    </location>
</feature>
<dbReference type="SUPFAM" id="SSF48452">
    <property type="entry name" value="TPR-like"/>
    <property type="match status" value="1"/>
</dbReference>
<accession>A0A8U1F6Y2</accession>
<dbReference type="PANTHER" id="PTHR44227:SF3">
    <property type="entry name" value="PROTEIN O-MANNOSYL-TRANSFERASE TMTC4"/>
    <property type="match status" value="1"/>
</dbReference>
<protein>
    <recommendedName>
        <fullName evidence="5">dolichyl-phosphate-mannose--protein mannosyltransferase</fullName>
        <ecNumber evidence="5">2.4.1.109</ecNumber>
    </recommendedName>
</protein>
<feature type="transmembrane region" description="Helical" evidence="14">
    <location>
        <begin position="354"/>
        <end position="373"/>
    </location>
</feature>
<evidence type="ECO:0000313" key="16">
    <source>
        <dbReference type="Proteomes" id="UP000808372"/>
    </source>
</evidence>
<feature type="repeat" description="TPR" evidence="13">
    <location>
        <begin position="686"/>
        <end position="719"/>
    </location>
</feature>
<keyword evidence="9 13" id="KW-0802">TPR repeat</keyword>
<feature type="repeat" description="TPR" evidence="13">
    <location>
        <begin position="482"/>
        <end position="515"/>
    </location>
</feature>
<keyword evidence="10" id="KW-0256">Endoplasmic reticulum</keyword>
<evidence type="ECO:0000256" key="11">
    <source>
        <dbReference type="ARBA" id="ARBA00022989"/>
    </source>
</evidence>
<dbReference type="GO" id="GO:0016020">
    <property type="term" value="C:membrane"/>
    <property type="evidence" value="ECO:0007669"/>
    <property type="project" value="UniProtKB-SubCell"/>
</dbReference>
<keyword evidence="16" id="KW-1185">Reference proteome</keyword>
<organism evidence="16 17">
    <name type="scientific">Salvelinus namaycush</name>
    <name type="common">Lake trout</name>
    <name type="synonym">Salmo namaycush</name>
    <dbReference type="NCBI Taxonomy" id="8040"/>
    <lineage>
        <taxon>Eukaryota</taxon>
        <taxon>Metazoa</taxon>
        <taxon>Chordata</taxon>
        <taxon>Craniata</taxon>
        <taxon>Vertebrata</taxon>
        <taxon>Euteleostomi</taxon>
        <taxon>Actinopterygii</taxon>
        <taxon>Neopterygii</taxon>
        <taxon>Teleostei</taxon>
        <taxon>Protacanthopterygii</taxon>
        <taxon>Salmoniformes</taxon>
        <taxon>Salmonidae</taxon>
        <taxon>Salmoninae</taxon>
        <taxon>Salvelinus</taxon>
    </lineage>
</organism>
<dbReference type="KEGG" id="snh:120064480"/>
<feature type="transmembrane region" description="Helical" evidence="14">
    <location>
        <begin position="112"/>
        <end position="135"/>
    </location>
</feature>
<dbReference type="Pfam" id="PF13432">
    <property type="entry name" value="TPR_16"/>
    <property type="match status" value="1"/>
</dbReference>
<evidence type="ECO:0000256" key="9">
    <source>
        <dbReference type="ARBA" id="ARBA00022803"/>
    </source>
</evidence>
<evidence type="ECO:0000256" key="4">
    <source>
        <dbReference type="ARBA" id="ARBA00007882"/>
    </source>
</evidence>
<dbReference type="OrthoDB" id="19588at2759"/>
<dbReference type="Proteomes" id="UP000808372">
    <property type="component" value="Chromosome 19"/>
</dbReference>
<keyword evidence="6" id="KW-0808">Transferase</keyword>
<dbReference type="GO" id="GO:0005783">
    <property type="term" value="C:endoplasmic reticulum"/>
    <property type="evidence" value="ECO:0007669"/>
    <property type="project" value="UniProtKB-SubCell"/>
</dbReference>
<dbReference type="CTD" id="84899"/>
<dbReference type="RefSeq" id="XP_038871013.1">
    <property type="nucleotide sequence ID" value="XM_039015085.1"/>
</dbReference>
<evidence type="ECO:0000256" key="13">
    <source>
        <dbReference type="PROSITE-ProRule" id="PRU00339"/>
    </source>
</evidence>
<evidence type="ECO:0000256" key="12">
    <source>
        <dbReference type="ARBA" id="ARBA00023136"/>
    </source>
</evidence>
<dbReference type="GeneID" id="120064480"/>
<name>A0A8U1F6Y2_SALNM</name>
<dbReference type="GO" id="GO:0030968">
    <property type="term" value="P:endoplasmic reticulum unfolded protein response"/>
    <property type="evidence" value="ECO:0007669"/>
    <property type="project" value="TreeGrafter"/>
</dbReference>